<accession>A0ACC2N5M8</accession>
<dbReference type="EMBL" id="CM056744">
    <property type="protein sequence ID" value="KAJ8666359.1"/>
    <property type="molecule type" value="Genomic_DNA"/>
</dbReference>
<organism evidence="1 2">
    <name type="scientific">Eretmocerus hayati</name>
    <dbReference type="NCBI Taxonomy" id="131215"/>
    <lineage>
        <taxon>Eukaryota</taxon>
        <taxon>Metazoa</taxon>
        <taxon>Ecdysozoa</taxon>
        <taxon>Arthropoda</taxon>
        <taxon>Hexapoda</taxon>
        <taxon>Insecta</taxon>
        <taxon>Pterygota</taxon>
        <taxon>Neoptera</taxon>
        <taxon>Endopterygota</taxon>
        <taxon>Hymenoptera</taxon>
        <taxon>Apocrita</taxon>
        <taxon>Proctotrupomorpha</taxon>
        <taxon>Chalcidoidea</taxon>
        <taxon>Aphelinidae</taxon>
        <taxon>Aphelininae</taxon>
        <taxon>Eretmocerus</taxon>
    </lineage>
</organism>
<proteinExistence type="predicted"/>
<reference evidence="1" key="1">
    <citation type="submission" date="2023-04" db="EMBL/GenBank/DDBJ databases">
        <title>A chromosome-level genome assembly of the parasitoid wasp Eretmocerus hayati.</title>
        <authorList>
            <person name="Zhong Y."/>
            <person name="Liu S."/>
            <person name="Liu Y."/>
        </authorList>
    </citation>
    <scope>NUCLEOTIDE SEQUENCE</scope>
    <source>
        <strain evidence="1">ZJU_SS_LIU_2023</strain>
    </source>
</reference>
<keyword evidence="2" id="KW-1185">Reference proteome</keyword>
<sequence>MEPNQCTPRVTSDREIMDKPVLSSLAGDELEIVQRLCEITDSDSVFDSLNTEPEVTTSVPYMDDTVTAPNELPNEFRSEHKYPNNTYGNLTAMVGNRSVITNMNDHDTSNEVLIEFTNASDLLSNNCVRTQVNYLENTSRQRRIEEITADLMSYEQRNTQVLDSVPLQLEAVPDMQTFQMIYQSGLSTPYNESDTYTSENAMNIANEVTRTGKCIIQHPTRNEEPTTDEFCMNTSERAANNTTEVMDYTASIINFNENLLNPNSEQRTANTEGEITQYGTVENDNSYEIHTVEVRDELLPSYKADNQNNIDEGPDEIINLRTSQPNACNAVEITTHGDENAPGNQQEESASDEGKSGTPTTATATQVKDTPKRHMRSSNKNQGVAGTSNSRKRTLRTRYPDLDDLKKQAEDNCPDLDNPFWENIESFTCKRSVFYLTRSSLDGAAKKVDTMDLPRSEIDDSRVKITRYVLVCLKPIYTKDMRFFSL</sequence>
<evidence type="ECO:0000313" key="2">
    <source>
        <dbReference type="Proteomes" id="UP001239111"/>
    </source>
</evidence>
<protein>
    <submittedName>
        <fullName evidence="1">Uncharacterized protein</fullName>
    </submittedName>
</protein>
<dbReference type="Proteomes" id="UP001239111">
    <property type="component" value="Chromosome 4"/>
</dbReference>
<gene>
    <name evidence="1" type="ORF">QAD02_008021</name>
</gene>
<comment type="caution">
    <text evidence="1">The sequence shown here is derived from an EMBL/GenBank/DDBJ whole genome shotgun (WGS) entry which is preliminary data.</text>
</comment>
<name>A0ACC2N5M8_9HYME</name>
<evidence type="ECO:0000313" key="1">
    <source>
        <dbReference type="EMBL" id="KAJ8666359.1"/>
    </source>
</evidence>